<dbReference type="PRINTS" id="PR00315">
    <property type="entry name" value="ELONGATNFCT"/>
</dbReference>
<feature type="domain" description="Tr-type G" evidence="16">
    <location>
        <begin position="33"/>
        <end position="247"/>
    </location>
</feature>
<dbReference type="CDD" id="cd04095">
    <property type="entry name" value="CysN_NoDQ_III"/>
    <property type="match status" value="1"/>
</dbReference>
<dbReference type="NCBIfam" id="TIGR00455">
    <property type="entry name" value="apsK"/>
    <property type="match status" value="1"/>
</dbReference>
<dbReference type="NCBIfam" id="NF003013">
    <property type="entry name" value="PRK03846.1"/>
    <property type="match status" value="1"/>
</dbReference>
<comment type="function">
    <text evidence="15">Catalyzes the synthesis of activated sulfate.</text>
</comment>
<evidence type="ECO:0000256" key="14">
    <source>
        <dbReference type="HAMAP-Rule" id="MF_00062"/>
    </source>
</evidence>
<evidence type="ECO:0000313" key="17">
    <source>
        <dbReference type="EMBL" id="THG40928.1"/>
    </source>
</evidence>
<comment type="catalytic activity">
    <reaction evidence="13 14">
        <text>sulfate + ATP + H(+) = adenosine 5'-phosphosulfate + diphosphate</text>
        <dbReference type="Rhea" id="RHEA:18133"/>
        <dbReference type="ChEBI" id="CHEBI:15378"/>
        <dbReference type="ChEBI" id="CHEBI:16189"/>
        <dbReference type="ChEBI" id="CHEBI:30616"/>
        <dbReference type="ChEBI" id="CHEBI:33019"/>
        <dbReference type="ChEBI" id="CHEBI:58243"/>
        <dbReference type="EC" id="2.7.7.4"/>
    </reaction>
</comment>
<comment type="pathway">
    <text evidence="15">Sulfur metabolism; hydrogen sulfide biosynthesis; sulfite from sulfate: step 2/3.</text>
</comment>
<comment type="subunit">
    <text evidence="14">Heterodimer composed of CysD, the smaller subunit, and CysN.</text>
</comment>
<dbReference type="Pfam" id="PF00009">
    <property type="entry name" value="GTP_EFTU"/>
    <property type="match status" value="1"/>
</dbReference>
<dbReference type="RefSeq" id="WP_136450924.1">
    <property type="nucleotide sequence ID" value="NZ_SSTI01000003.1"/>
</dbReference>
<dbReference type="Pfam" id="PF03144">
    <property type="entry name" value="GTP_EFTU_D2"/>
    <property type="match status" value="1"/>
</dbReference>
<dbReference type="InterPro" id="IPR009001">
    <property type="entry name" value="Transl_elong_EF1A/Init_IF2_C"/>
</dbReference>
<evidence type="ECO:0000256" key="1">
    <source>
        <dbReference type="ARBA" id="ARBA00001823"/>
    </source>
</evidence>
<dbReference type="PROSITE" id="PS51722">
    <property type="entry name" value="G_TR_2"/>
    <property type="match status" value="1"/>
</dbReference>
<comment type="similarity">
    <text evidence="14">Belongs to the TRAFAC class translation factor GTPase superfamily. Classic translation factor GTPase family. CysN/NodQ subfamily.</text>
</comment>
<dbReference type="CDD" id="cd02027">
    <property type="entry name" value="APSK"/>
    <property type="match status" value="1"/>
</dbReference>
<dbReference type="InterPro" id="IPR044139">
    <property type="entry name" value="CysN_NoDQ_III"/>
</dbReference>
<evidence type="ECO:0000256" key="10">
    <source>
        <dbReference type="ARBA" id="ARBA00023134"/>
    </source>
</evidence>
<sequence>MASQSVAPAAPSYQADRLIADDIHAYLARHQNKSLLRFITCGSVDDGKSTLIGRLLYDSKMIFEDQLAALEQDSRTVGTQGDAIDFALLVDGLAAEREQGITIDVAYRFFATERRKFIVADTPGHEQYTRNMVTGASTADLAVILIDARKGVLTQTKRHSYLAHLIGIRHLVLAVNKMDLVDYDQSVFDAIVADYQAFATTIGIDGFTAIPISGFRGDNITAASDQTPWYSGPPLITHLEAVPIDAEADQARPLRLPVQWVNRPNLDFRGFAGQIAAGVVRPGDPVRILPSGKTTTIARIVTLDGDLGEAVAGQSVTVTLADEVDCSRGDVIAAAGDPPQVADQFEATIVWMAEEDMLPGRAYWLKLGTQTVSATVQAPKYQVNVNTLEQLAAKTLDLNAIGVANLSTDKPLVFEPYADSRALGGFILIDKLSNATVAAGMLHFSLRRSQNIHWQPTDVSRETLAALKNQKPVVLWFTGLSGAGKSTIANMVEKKLVRMNRHTFLLDGDNVRHGLNKDLGFTDADRVENIRRVGEVARLMTDAGLIVVTAFISPFRAEREMVRQMMQPGEFIEVHIDTPLAEAERRDVKGLYAKARAGQLANFTGIDSPYEPPEDPEIRIDTTSMTPEEAADLIIARIIP</sequence>
<comment type="function">
    <text evidence="12">Proposed to provide activated sulfate for transfer to Nod factor. ATP sulfurylase may be the GTPase, regulating ATP sulfurylase activity.</text>
</comment>
<comment type="function">
    <text evidence="14">With CysD forms the ATP sulfurylase (ATPS) that catalyzes the adenylation of sulfate producing adenosine 5'-phosphosulfate (APS) and diphosphate, the first enzymatic step in sulfur assimilation pathway. APS synthesis involves the formation of a high-energy phosphoric-sulfuric acid anhydride bond driven by GTP hydrolysis by CysN coupled to ATP hydrolysis by CysD.</text>
</comment>
<evidence type="ECO:0000256" key="11">
    <source>
        <dbReference type="ARBA" id="ARBA00023268"/>
    </source>
</evidence>
<dbReference type="InterPro" id="IPR054696">
    <property type="entry name" value="GTP-eEF1A_C"/>
</dbReference>
<dbReference type="InterPro" id="IPR000795">
    <property type="entry name" value="T_Tr_GTP-bd_dom"/>
</dbReference>
<dbReference type="SUPFAM" id="SSF50447">
    <property type="entry name" value="Translation proteins"/>
    <property type="match status" value="1"/>
</dbReference>
<dbReference type="NCBIfam" id="NF004035">
    <property type="entry name" value="PRK05506.1"/>
    <property type="match status" value="1"/>
</dbReference>
<dbReference type="HAMAP" id="MF_00062">
    <property type="entry name" value="Sulf_adenylyltr_sub1"/>
    <property type="match status" value="1"/>
</dbReference>
<evidence type="ECO:0000256" key="6">
    <source>
        <dbReference type="ARBA" id="ARBA00022679"/>
    </source>
</evidence>
<dbReference type="InterPro" id="IPR031157">
    <property type="entry name" value="G_TR_CS"/>
</dbReference>
<evidence type="ECO:0000256" key="4">
    <source>
        <dbReference type="ARBA" id="ARBA00007237"/>
    </source>
</evidence>
<evidence type="ECO:0000256" key="12">
    <source>
        <dbReference type="ARBA" id="ARBA00024872"/>
    </source>
</evidence>
<protein>
    <recommendedName>
        <fullName evidence="14 15">Multifunctional fusion protein</fullName>
    </recommendedName>
    <domain>
        <recommendedName>
            <fullName evidence="14">Sulfate adenylyltransferase subunit 1</fullName>
            <ecNumber evidence="14">2.7.7.4</ecNumber>
        </recommendedName>
        <alternativeName>
            <fullName evidence="14">ATP-sulfurylase large subunit</fullName>
        </alternativeName>
        <alternativeName>
            <fullName evidence="14">Sulfate adenylate transferase</fullName>
            <shortName evidence="14">SAT</shortName>
        </alternativeName>
    </domain>
    <domain>
        <recommendedName>
            <fullName evidence="15">Adenylyl-sulfate kinase</fullName>
            <ecNumber evidence="15">2.7.1.25</ecNumber>
        </recommendedName>
        <alternativeName>
            <fullName evidence="15">APS kinase</fullName>
        </alternativeName>
        <alternativeName>
            <fullName evidence="15">ATP adenosine-5'-phosphosulfate 3'-phosphotransferase</fullName>
        </alternativeName>
        <alternativeName>
            <fullName evidence="15">Adenosine-5'-phosphosulfate kinase</fullName>
        </alternativeName>
    </domain>
</protein>
<dbReference type="InterPro" id="IPR002891">
    <property type="entry name" value="APS"/>
</dbReference>
<comment type="function">
    <text evidence="2">APS kinase catalyzes the synthesis of activated sulfate.</text>
</comment>
<keyword evidence="9 14" id="KW-0067">ATP-binding</keyword>
<dbReference type="Pfam" id="PF22594">
    <property type="entry name" value="GTP-eEF1A_C"/>
    <property type="match status" value="1"/>
</dbReference>
<dbReference type="InterPro" id="IPR027417">
    <property type="entry name" value="P-loop_NTPase"/>
</dbReference>
<dbReference type="Pfam" id="PF01583">
    <property type="entry name" value="APS_kinase"/>
    <property type="match status" value="1"/>
</dbReference>
<proteinExistence type="inferred from homology"/>
<keyword evidence="15" id="KW-0597">Phosphoprotein</keyword>
<evidence type="ECO:0000256" key="3">
    <source>
        <dbReference type="ARBA" id="ARBA00005438"/>
    </source>
</evidence>
<evidence type="ECO:0000256" key="8">
    <source>
        <dbReference type="ARBA" id="ARBA00022741"/>
    </source>
</evidence>
<gene>
    <name evidence="14 17" type="primary">cysN</name>
    <name evidence="15" type="synonym">cysC</name>
    <name evidence="17" type="ORF">E5988_04880</name>
</gene>
<reference evidence="17 18" key="1">
    <citation type="submission" date="2019-04" db="EMBL/GenBank/DDBJ databases">
        <title>Microbes associate with the intestines of laboratory mice.</title>
        <authorList>
            <person name="Navarre W."/>
            <person name="Wong E."/>
            <person name="Huang K.C."/>
            <person name="Tropini C."/>
            <person name="Ng K."/>
            <person name="Yu B."/>
        </authorList>
    </citation>
    <scope>NUCLEOTIDE SEQUENCE [LARGE SCALE GENOMIC DNA]</scope>
    <source>
        <strain evidence="17 18">NM83_B4-11</strain>
    </source>
</reference>
<dbReference type="PROSITE" id="PS00301">
    <property type="entry name" value="G_TR_1"/>
    <property type="match status" value="1"/>
</dbReference>
<dbReference type="CDD" id="cd03695">
    <property type="entry name" value="CysN_NodQ_II"/>
    <property type="match status" value="1"/>
</dbReference>
<evidence type="ECO:0000256" key="15">
    <source>
        <dbReference type="HAMAP-Rule" id="MF_00065"/>
    </source>
</evidence>
<dbReference type="Proteomes" id="UP000308038">
    <property type="component" value="Unassembled WGS sequence"/>
</dbReference>
<keyword evidence="11" id="KW-0511">Multifunctional enzyme</keyword>
<dbReference type="Gene3D" id="3.40.50.300">
    <property type="entry name" value="P-loop containing nucleotide triphosphate hydrolases"/>
    <property type="match status" value="2"/>
</dbReference>
<dbReference type="SUPFAM" id="SSF50465">
    <property type="entry name" value="EF-Tu/eEF-1alpha/eIF2-gamma C-terminal domain"/>
    <property type="match status" value="1"/>
</dbReference>
<dbReference type="NCBIfam" id="NF003478">
    <property type="entry name" value="PRK05124.1"/>
    <property type="match status" value="1"/>
</dbReference>
<dbReference type="InterPro" id="IPR050100">
    <property type="entry name" value="TRAFAC_GTPase_members"/>
</dbReference>
<dbReference type="InterPro" id="IPR009000">
    <property type="entry name" value="Transl_B-barrel_sf"/>
</dbReference>
<evidence type="ECO:0000256" key="13">
    <source>
        <dbReference type="ARBA" id="ARBA00049370"/>
    </source>
</evidence>
<dbReference type="InterPro" id="IPR041757">
    <property type="entry name" value="CysN_GTP-bd"/>
</dbReference>
<keyword evidence="6 14" id="KW-0808">Transferase</keyword>
<name>A0ABY2QJG8_9SPHN</name>
<dbReference type="EC" id="2.7.1.25" evidence="15"/>
<feature type="binding site" evidence="14">
    <location>
        <begin position="121"/>
        <end position="125"/>
    </location>
    <ligand>
        <name>GTP</name>
        <dbReference type="ChEBI" id="CHEBI:37565"/>
    </ligand>
</feature>
<keyword evidence="18" id="KW-1185">Reference proteome</keyword>
<feature type="binding site" evidence="14">
    <location>
        <begin position="42"/>
        <end position="49"/>
    </location>
    <ligand>
        <name>GTP</name>
        <dbReference type="ChEBI" id="CHEBI:37565"/>
    </ligand>
</feature>
<dbReference type="CDD" id="cd04166">
    <property type="entry name" value="CysN_ATPS"/>
    <property type="match status" value="1"/>
</dbReference>
<keyword evidence="7 14" id="KW-0548">Nucleotidyltransferase</keyword>
<dbReference type="Gene3D" id="2.40.30.10">
    <property type="entry name" value="Translation factors"/>
    <property type="match status" value="2"/>
</dbReference>
<comment type="similarity">
    <text evidence="15">Belongs to the APS kinase family.</text>
</comment>
<evidence type="ECO:0000256" key="9">
    <source>
        <dbReference type="ARBA" id="ARBA00022840"/>
    </source>
</evidence>
<comment type="subunit">
    <text evidence="5">Sulfate-activating enzymes, NodP and NodQ, may be physically associated.</text>
</comment>
<dbReference type="InterPro" id="IPR059117">
    <property type="entry name" value="APS_kinase_dom"/>
</dbReference>
<dbReference type="NCBIfam" id="TIGR02034">
    <property type="entry name" value="CysN"/>
    <property type="match status" value="1"/>
</dbReference>
<keyword evidence="15" id="KW-0418">Kinase</keyword>
<comment type="similarity">
    <text evidence="4">In the N-terminal section; belongs to the TRAFAC class translation factor GTPase superfamily. Classic translation factor GTPase family. CysN/NodQ subfamily.</text>
</comment>
<dbReference type="InterPro" id="IPR011779">
    <property type="entry name" value="SO4_adenylTrfase_lsu"/>
</dbReference>
<evidence type="ECO:0000256" key="7">
    <source>
        <dbReference type="ARBA" id="ARBA00022695"/>
    </source>
</evidence>
<evidence type="ECO:0000259" key="16">
    <source>
        <dbReference type="PROSITE" id="PS51722"/>
    </source>
</evidence>
<feature type="active site" description="Phosphoserine intermediate" evidence="15">
    <location>
        <position position="553"/>
    </location>
</feature>
<evidence type="ECO:0000313" key="18">
    <source>
        <dbReference type="Proteomes" id="UP000308038"/>
    </source>
</evidence>
<comment type="pathway">
    <text evidence="14">Sulfur metabolism; hydrogen sulfide biosynthesis; sulfite from sulfate: step 1/3.</text>
</comment>
<dbReference type="InterPro" id="IPR044138">
    <property type="entry name" value="CysN_II"/>
</dbReference>
<dbReference type="PANTHER" id="PTHR23115">
    <property type="entry name" value="TRANSLATION FACTOR"/>
    <property type="match status" value="1"/>
</dbReference>
<dbReference type="EMBL" id="SSTI01000003">
    <property type="protein sequence ID" value="THG40928.1"/>
    <property type="molecule type" value="Genomic_DNA"/>
</dbReference>
<evidence type="ECO:0000256" key="5">
    <source>
        <dbReference type="ARBA" id="ARBA00011760"/>
    </source>
</evidence>
<feature type="binding site" evidence="14">
    <location>
        <begin position="176"/>
        <end position="179"/>
    </location>
    <ligand>
        <name>GTP</name>
        <dbReference type="ChEBI" id="CHEBI:37565"/>
    </ligand>
</feature>
<organism evidence="17 18">
    <name type="scientific">Sphingomonas olei</name>
    <dbReference type="NCBI Taxonomy" id="1886787"/>
    <lineage>
        <taxon>Bacteria</taxon>
        <taxon>Pseudomonadati</taxon>
        <taxon>Pseudomonadota</taxon>
        <taxon>Alphaproteobacteria</taxon>
        <taxon>Sphingomonadales</taxon>
        <taxon>Sphingomonadaceae</taxon>
        <taxon>Sphingomonas</taxon>
    </lineage>
</organism>
<keyword evidence="8 14" id="KW-0547">Nucleotide-binding</keyword>
<feature type="binding site" evidence="15">
    <location>
        <begin position="479"/>
        <end position="486"/>
    </location>
    <ligand>
        <name>ATP</name>
        <dbReference type="ChEBI" id="CHEBI:30616"/>
    </ligand>
</feature>
<comment type="caution">
    <text evidence="17">The sequence shown here is derived from an EMBL/GenBank/DDBJ whole genome shotgun (WGS) entry which is preliminary data.</text>
</comment>
<evidence type="ECO:0000256" key="2">
    <source>
        <dbReference type="ARBA" id="ARBA00002357"/>
    </source>
</evidence>
<dbReference type="HAMAP" id="MF_00065">
    <property type="entry name" value="Adenylyl_sulf_kinase"/>
    <property type="match status" value="1"/>
</dbReference>
<accession>A0ABY2QJG8</accession>
<keyword evidence="10 14" id="KW-0342">GTP-binding</keyword>
<comment type="similarity">
    <text evidence="3">In the C-terminal section; belongs to the APS kinase family.</text>
</comment>
<dbReference type="EC" id="2.7.7.4" evidence="14"/>
<dbReference type="GO" id="GO:0004781">
    <property type="term" value="F:sulfate adenylyltransferase (ATP) activity"/>
    <property type="evidence" value="ECO:0007669"/>
    <property type="project" value="UniProtKB-EC"/>
</dbReference>
<comment type="catalytic activity">
    <reaction evidence="1 15">
        <text>adenosine 5'-phosphosulfate + ATP = 3'-phosphoadenylyl sulfate + ADP + H(+)</text>
        <dbReference type="Rhea" id="RHEA:24152"/>
        <dbReference type="ChEBI" id="CHEBI:15378"/>
        <dbReference type="ChEBI" id="CHEBI:30616"/>
        <dbReference type="ChEBI" id="CHEBI:58243"/>
        <dbReference type="ChEBI" id="CHEBI:58339"/>
        <dbReference type="ChEBI" id="CHEBI:456216"/>
        <dbReference type="EC" id="2.7.1.25"/>
    </reaction>
</comment>
<dbReference type="InterPro" id="IPR004161">
    <property type="entry name" value="EFTu-like_2"/>
</dbReference>
<dbReference type="SUPFAM" id="SSF52540">
    <property type="entry name" value="P-loop containing nucleoside triphosphate hydrolases"/>
    <property type="match status" value="2"/>
</dbReference>